<accession>A0A6L2L668</accession>
<dbReference type="Gene3D" id="1.10.1240.40">
    <property type="entry name" value="ENT domain"/>
    <property type="match status" value="1"/>
</dbReference>
<evidence type="ECO:0000256" key="2">
    <source>
        <dbReference type="ARBA" id="ARBA00023242"/>
    </source>
</evidence>
<name>A0A6L2L668_TANCI</name>
<dbReference type="InterPro" id="IPR005491">
    <property type="entry name" value="ENT_dom"/>
</dbReference>
<keyword evidence="2" id="KW-0539">Nucleus</keyword>
<dbReference type="InterPro" id="IPR036142">
    <property type="entry name" value="ENT_dom-like_sf"/>
</dbReference>
<gene>
    <name evidence="4" type="ORF">Tci_028627</name>
</gene>
<dbReference type="InterPro" id="IPR008395">
    <property type="entry name" value="Agenet-like_dom"/>
</dbReference>
<dbReference type="SMART" id="SM01191">
    <property type="entry name" value="ENT"/>
    <property type="match status" value="1"/>
</dbReference>
<dbReference type="InterPro" id="IPR002156">
    <property type="entry name" value="RNaseH_domain"/>
</dbReference>
<dbReference type="Pfam" id="PF13456">
    <property type="entry name" value="RVT_3"/>
    <property type="match status" value="1"/>
</dbReference>
<dbReference type="SUPFAM" id="SSF158639">
    <property type="entry name" value="ENT-like"/>
    <property type="match status" value="1"/>
</dbReference>
<evidence type="ECO:0000256" key="1">
    <source>
        <dbReference type="ARBA" id="ARBA00004123"/>
    </source>
</evidence>
<sequence>MKYNKGSMVEVLTTDEVPYHSWRCTQIVSSHGHSYTVRYNVYPGFTNQWRVEHSLKLARLKSVCDTLGKIMNGLSLARFIRLENLNLSKKEFAAEVHRLELQAYRCTIEALHASGPLTWEKETMVTNLRPKLILGVPPSLAMGLRSESDLISLLYNFGLSAPEDSEVFKVYFKGLLINDHETVEMSFGGIGVAISDLDDYCVLEVRKQVTISRDMEGDMVELLALIEGLNSAVELGIKRVQILCDNHLFYQYCKHMVELAEGCYHVTCREKALRLIEVAVVNVILESPCNVQPKFSRSGSYLGSFYSLQDRDRKLGSGSDSSRWRIARGYTPSSLSS</sequence>
<dbReference type="GO" id="GO:0005634">
    <property type="term" value="C:nucleus"/>
    <property type="evidence" value="ECO:0007669"/>
    <property type="project" value="UniProtKB-SubCell"/>
</dbReference>
<proteinExistence type="predicted"/>
<organism evidence="4">
    <name type="scientific">Tanacetum cinerariifolium</name>
    <name type="common">Dalmatian daisy</name>
    <name type="synonym">Chrysanthemum cinerariifolium</name>
    <dbReference type="NCBI Taxonomy" id="118510"/>
    <lineage>
        <taxon>Eukaryota</taxon>
        <taxon>Viridiplantae</taxon>
        <taxon>Streptophyta</taxon>
        <taxon>Embryophyta</taxon>
        <taxon>Tracheophyta</taxon>
        <taxon>Spermatophyta</taxon>
        <taxon>Magnoliopsida</taxon>
        <taxon>eudicotyledons</taxon>
        <taxon>Gunneridae</taxon>
        <taxon>Pentapetalae</taxon>
        <taxon>asterids</taxon>
        <taxon>campanulids</taxon>
        <taxon>Asterales</taxon>
        <taxon>Asteraceae</taxon>
        <taxon>Asteroideae</taxon>
        <taxon>Anthemideae</taxon>
        <taxon>Anthemidinae</taxon>
        <taxon>Tanacetum</taxon>
    </lineage>
</organism>
<protein>
    <submittedName>
        <fullName evidence="4">Agenet-like domain-containing protein</fullName>
    </submittedName>
</protein>
<dbReference type="GO" id="GO:0004523">
    <property type="term" value="F:RNA-DNA hybrid ribonuclease activity"/>
    <property type="evidence" value="ECO:0007669"/>
    <property type="project" value="InterPro"/>
</dbReference>
<dbReference type="AlphaFoldDB" id="A0A6L2L668"/>
<reference evidence="4" key="1">
    <citation type="journal article" date="2019" name="Sci. Rep.">
        <title>Draft genome of Tanacetum cinerariifolium, the natural source of mosquito coil.</title>
        <authorList>
            <person name="Yamashiro T."/>
            <person name="Shiraishi A."/>
            <person name="Satake H."/>
            <person name="Nakayama K."/>
        </authorList>
    </citation>
    <scope>NUCLEOTIDE SEQUENCE</scope>
</reference>
<dbReference type="PROSITE" id="PS51138">
    <property type="entry name" value="ENT"/>
    <property type="match status" value="1"/>
</dbReference>
<evidence type="ECO:0000259" key="3">
    <source>
        <dbReference type="PROSITE" id="PS51138"/>
    </source>
</evidence>
<dbReference type="GO" id="GO:0003676">
    <property type="term" value="F:nucleic acid binding"/>
    <property type="evidence" value="ECO:0007669"/>
    <property type="project" value="InterPro"/>
</dbReference>
<comment type="subcellular location">
    <subcellularLocation>
        <location evidence="1">Nucleus</location>
    </subcellularLocation>
</comment>
<evidence type="ECO:0000313" key="4">
    <source>
        <dbReference type="EMBL" id="GEU56649.1"/>
    </source>
</evidence>
<feature type="domain" description="ENT" evidence="3">
    <location>
        <begin position="92"/>
        <end position="176"/>
    </location>
</feature>
<dbReference type="Pfam" id="PF05641">
    <property type="entry name" value="Agenet"/>
    <property type="match status" value="1"/>
</dbReference>
<dbReference type="Pfam" id="PF03735">
    <property type="entry name" value="ENT"/>
    <property type="match status" value="1"/>
</dbReference>
<comment type="caution">
    <text evidence="4">The sequence shown here is derived from an EMBL/GenBank/DDBJ whole genome shotgun (WGS) entry which is preliminary data.</text>
</comment>
<dbReference type="EMBL" id="BKCJ010003698">
    <property type="protein sequence ID" value="GEU56649.1"/>
    <property type="molecule type" value="Genomic_DNA"/>
</dbReference>